<keyword evidence="5" id="KW-0378">Hydrolase</keyword>
<dbReference type="Gene3D" id="2.60.40.10">
    <property type="entry name" value="Immunoglobulins"/>
    <property type="match status" value="1"/>
</dbReference>
<dbReference type="EMBL" id="JACHGJ010000002">
    <property type="protein sequence ID" value="MBB6479949.1"/>
    <property type="molecule type" value="Genomic_DNA"/>
</dbReference>
<organism evidence="5 6">
    <name type="scientific">Spirochaeta isovalerica</name>
    <dbReference type="NCBI Taxonomy" id="150"/>
    <lineage>
        <taxon>Bacteria</taxon>
        <taxon>Pseudomonadati</taxon>
        <taxon>Spirochaetota</taxon>
        <taxon>Spirochaetia</taxon>
        <taxon>Spirochaetales</taxon>
        <taxon>Spirochaetaceae</taxon>
        <taxon>Spirochaeta</taxon>
    </lineage>
</organism>
<dbReference type="AlphaFoldDB" id="A0A841RAK2"/>
<evidence type="ECO:0000259" key="4">
    <source>
        <dbReference type="Pfam" id="PF02837"/>
    </source>
</evidence>
<keyword evidence="5" id="KW-0326">Glycosidase</keyword>
<dbReference type="Pfam" id="PF00703">
    <property type="entry name" value="Glyco_hydro_2"/>
    <property type="match status" value="1"/>
</dbReference>
<reference evidence="5 6" key="1">
    <citation type="submission" date="2020-08" db="EMBL/GenBank/DDBJ databases">
        <title>Genomic Encyclopedia of Type Strains, Phase IV (KMG-IV): sequencing the most valuable type-strain genomes for metagenomic binning, comparative biology and taxonomic classification.</title>
        <authorList>
            <person name="Goeker M."/>
        </authorList>
    </citation>
    <scope>NUCLEOTIDE SEQUENCE [LARGE SCALE GENOMIC DNA]</scope>
    <source>
        <strain evidence="5 6">DSM 2461</strain>
    </source>
</reference>
<feature type="domain" description="Glycoside hydrolase family 2 immunoglobulin-like beta-sandwich" evidence="2">
    <location>
        <begin position="212"/>
        <end position="336"/>
    </location>
</feature>
<dbReference type="InterPro" id="IPR006104">
    <property type="entry name" value="Glyco_hydro_2_N"/>
</dbReference>
<evidence type="ECO:0000259" key="2">
    <source>
        <dbReference type="Pfam" id="PF00703"/>
    </source>
</evidence>
<dbReference type="RefSeq" id="WP_184745640.1">
    <property type="nucleotide sequence ID" value="NZ_JACHGJ010000002.1"/>
</dbReference>
<dbReference type="Pfam" id="PF02836">
    <property type="entry name" value="Glyco_hydro_2_C"/>
    <property type="match status" value="1"/>
</dbReference>
<dbReference type="PANTHER" id="PTHR42732">
    <property type="entry name" value="BETA-GALACTOSIDASE"/>
    <property type="match status" value="1"/>
</dbReference>
<dbReference type="GO" id="GO:0005975">
    <property type="term" value="P:carbohydrate metabolic process"/>
    <property type="evidence" value="ECO:0007669"/>
    <property type="project" value="InterPro"/>
</dbReference>
<dbReference type="PANTHER" id="PTHR42732:SF1">
    <property type="entry name" value="BETA-MANNOSIDASE"/>
    <property type="match status" value="1"/>
</dbReference>
<accession>A0A841RAK2</accession>
<gene>
    <name evidence="5" type="ORF">HNR50_001607</name>
</gene>
<dbReference type="InterPro" id="IPR017853">
    <property type="entry name" value="GH"/>
</dbReference>
<comment type="caution">
    <text evidence="5">The sequence shown here is derived from an EMBL/GenBank/DDBJ whole genome shotgun (WGS) entry which is preliminary data.</text>
</comment>
<dbReference type="InterPro" id="IPR013783">
    <property type="entry name" value="Ig-like_fold"/>
</dbReference>
<protein>
    <submittedName>
        <fullName evidence="5">Beta-galactosidase</fullName>
        <ecNumber evidence="5">3.2.1.23</ecNumber>
    </submittedName>
</protein>
<evidence type="ECO:0000259" key="3">
    <source>
        <dbReference type="Pfam" id="PF02836"/>
    </source>
</evidence>
<keyword evidence="6" id="KW-1185">Reference proteome</keyword>
<sequence length="1066" mass="119071">MVKKVYNRKFAPQEGLVKSMEKPRRDEICLNGFWRFQPVAHVEEMEKSALISPTIPESFSWESTMLKVPSPWNVNGFLLDGGGGDFRSFPSYPESWNTVKAGWLNRTVTVPADWSGSRILLHFEAVAGYVKVFVNGEEVAEHFDPTLPFAIDVTAQAAAGGDLDILLWIVQGELLNEPGDYGSRVYVGGSFWASYIAGIWQDVFLQKMPVLYISDVFVKPLVNRNRLEIDVTVKNTTETERSFNLKAAVAPWLNQNGSSSEEVPEVNWCLGEELFSFNGGAETIPAHSEKTITIGTSVDGRLSFWSPEDPQLYGLLLYAEESGTVHDGKYTRFGWRQFSIKGRKFLLNGKQIRLKADSWHFTGIPQMTRRYAWAWYKMVQQSNGNAVRLHAQVYPRFYLELADEMGMCILDESAIWFSDAASKMDSDKLWAACSAHVKGLVLRDRNYPSVLGWSVCNETVEVGRMVFHAPKSVIERNIAEIRNWISIARKNDPTRDWISGDGEIFGRIGLPTFIEHYAWRGLYPLFSLLGKPWGTGETGMAYFGTPRQVSKVNGDRAYESQLGRMEGLAGEAFDLITSQRKAGSSYASVFNLAWYGNKPLPLGLEDTSRAYELSDGIFFSDFEEGLPGVQPERLGPYCTTFNPGYDGDLPLNEEWPLLQAVKAAFSDDFRKRKNIWKPKSRSEKHNRVSIARAERKQSVTYLSSADGSTGKTLFENVSVTFSSFDPDRNQLVIIDGKHPPLLDGDLEKDLRKAVEGGSTILLWGADSPSTPIISSLTGRRVDFADRAATSYLVAEKHPLVRNLGNRDLYFSEIVENTVSARSMTGDWPDNGGRTILKACDTDWKAWNYQAEPVKTAKVLRSERESKPAGNIIVQQPIGQGEIIVSTLDFFDLGMRFRSMVASILKNLGASLNGRVKTLPPALNRRRVVTHVLYNDGKGHQSVISRGWGSSLNLPSAPEGLLSFRIHSPRSLDDLLIEPGLPRLDMKIRGRGITGIALNGVAVSHEGDLALSQTDEGLVRGLSLRKGWNRIVFKTTGGRVKISFSCTKKAFLRKMRSVVDLPERGDE</sequence>
<dbReference type="InterPro" id="IPR006103">
    <property type="entry name" value="Glyco_hydro_2_cat"/>
</dbReference>
<dbReference type="Gene3D" id="2.60.120.260">
    <property type="entry name" value="Galactose-binding domain-like"/>
    <property type="match status" value="1"/>
</dbReference>
<dbReference type="EC" id="3.2.1.23" evidence="5"/>
<dbReference type="Pfam" id="PF02837">
    <property type="entry name" value="Glyco_hydro_2_N"/>
    <property type="match status" value="1"/>
</dbReference>
<dbReference type="SUPFAM" id="SSF49785">
    <property type="entry name" value="Galactose-binding domain-like"/>
    <property type="match status" value="1"/>
</dbReference>
<dbReference type="Proteomes" id="UP000587760">
    <property type="component" value="Unassembled WGS sequence"/>
</dbReference>
<comment type="similarity">
    <text evidence="1">Belongs to the glycosyl hydrolase 2 family.</text>
</comment>
<name>A0A841RAK2_9SPIO</name>
<dbReference type="SUPFAM" id="SSF51445">
    <property type="entry name" value="(Trans)glycosidases"/>
    <property type="match status" value="1"/>
</dbReference>
<evidence type="ECO:0000313" key="6">
    <source>
        <dbReference type="Proteomes" id="UP000587760"/>
    </source>
</evidence>
<feature type="domain" description="Glycosyl hydrolases family 2 sugar binding" evidence="4">
    <location>
        <begin position="30"/>
        <end position="209"/>
    </location>
</feature>
<proteinExistence type="inferred from homology"/>
<dbReference type="InterPro" id="IPR006102">
    <property type="entry name" value="Ig-like_GH2"/>
</dbReference>
<evidence type="ECO:0000313" key="5">
    <source>
        <dbReference type="EMBL" id="MBB6479949.1"/>
    </source>
</evidence>
<dbReference type="InterPro" id="IPR008979">
    <property type="entry name" value="Galactose-bd-like_sf"/>
</dbReference>
<dbReference type="InterPro" id="IPR051913">
    <property type="entry name" value="GH2_Domain-Containing"/>
</dbReference>
<evidence type="ECO:0000256" key="1">
    <source>
        <dbReference type="ARBA" id="ARBA00007401"/>
    </source>
</evidence>
<feature type="domain" description="Glycoside hydrolase family 2 catalytic" evidence="3">
    <location>
        <begin position="339"/>
        <end position="495"/>
    </location>
</feature>
<dbReference type="Gene3D" id="3.20.20.80">
    <property type="entry name" value="Glycosidases"/>
    <property type="match status" value="1"/>
</dbReference>
<dbReference type="GO" id="GO:0004565">
    <property type="term" value="F:beta-galactosidase activity"/>
    <property type="evidence" value="ECO:0007669"/>
    <property type="project" value="UniProtKB-EC"/>
</dbReference>